<protein>
    <submittedName>
        <fullName evidence="1">Uncharacterized protein</fullName>
    </submittedName>
</protein>
<reference evidence="1" key="1">
    <citation type="journal article" date="2019" name="Sci. Rep.">
        <title>Draft genome of Tanacetum cinerariifolium, the natural source of mosquito coil.</title>
        <authorList>
            <person name="Yamashiro T."/>
            <person name="Shiraishi A."/>
            <person name="Satake H."/>
            <person name="Nakayama K."/>
        </authorList>
    </citation>
    <scope>NUCLEOTIDE SEQUENCE</scope>
</reference>
<dbReference type="EMBL" id="BKCJ010106796">
    <property type="protein sequence ID" value="GEX41163.1"/>
    <property type="molecule type" value="Genomic_DNA"/>
</dbReference>
<dbReference type="AlphaFoldDB" id="A0A699H4L8"/>
<comment type="caution">
    <text evidence="1">The sequence shown here is derived from an EMBL/GenBank/DDBJ whole genome shotgun (WGS) entry which is preliminary data.</text>
</comment>
<sequence>MDPGKVDPCTFMVDPSIAFLADDPTKLMVLVPLVDTLPLSNPKPILQLVVLTLRTSSNTINKNVNDSPRYRNDNETGQFRNQRTVTVAGARETVGNQVVQQTGIQFFDFKEFGHFAKECRKPKRAKDFTYHKEKMLMCKQAKKVEKVNSNVIPDLSDMYDNDNQTDKNAKKCDDEHVVLANLIANLKLDTDENKKIQNQLKKANTSLSYELKECKSALKECKSSLEESNIT</sequence>
<evidence type="ECO:0000313" key="1">
    <source>
        <dbReference type="EMBL" id="GEX41163.1"/>
    </source>
</evidence>
<gene>
    <name evidence="1" type="ORF">Tci_313138</name>
</gene>
<organism evidence="1">
    <name type="scientific">Tanacetum cinerariifolium</name>
    <name type="common">Dalmatian daisy</name>
    <name type="synonym">Chrysanthemum cinerariifolium</name>
    <dbReference type="NCBI Taxonomy" id="118510"/>
    <lineage>
        <taxon>Eukaryota</taxon>
        <taxon>Viridiplantae</taxon>
        <taxon>Streptophyta</taxon>
        <taxon>Embryophyta</taxon>
        <taxon>Tracheophyta</taxon>
        <taxon>Spermatophyta</taxon>
        <taxon>Magnoliopsida</taxon>
        <taxon>eudicotyledons</taxon>
        <taxon>Gunneridae</taxon>
        <taxon>Pentapetalae</taxon>
        <taxon>asterids</taxon>
        <taxon>campanulids</taxon>
        <taxon>Asterales</taxon>
        <taxon>Asteraceae</taxon>
        <taxon>Asteroideae</taxon>
        <taxon>Anthemideae</taxon>
        <taxon>Anthemidinae</taxon>
        <taxon>Tanacetum</taxon>
    </lineage>
</organism>
<proteinExistence type="predicted"/>
<accession>A0A699H4L8</accession>
<name>A0A699H4L8_TANCI</name>